<feature type="transmembrane region" description="Helical" evidence="1">
    <location>
        <begin position="35"/>
        <end position="54"/>
    </location>
</feature>
<dbReference type="InterPro" id="IPR036680">
    <property type="entry name" value="SPOR-like_sf"/>
</dbReference>
<dbReference type="InterPro" id="IPR007730">
    <property type="entry name" value="SPOR-like_dom"/>
</dbReference>
<evidence type="ECO:0000313" key="3">
    <source>
        <dbReference type="EMBL" id="PCG10520.1"/>
    </source>
</evidence>
<feature type="domain" description="SPOR" evidence="2">
    <location>
        <begin position="165"/>
        <end position="246"/>
    </location>
</feature>
<sequence length="246" mass="24655">MTPTEPIGAPRDEDRLPWLDTVVADEPEGAPVARVMVMVLLGLVVLGAILFGLYKMQGARGVNGEGALIAAQEGDYKVRPDDPGGLKVKGEGDSAIAASAGSNMNGAIDLRAVPEAPITRGAPAPAPTARVATGGAPVATAKVPDASAPLRAQRPVTAPSAPVPGAASGGALIQLGAFPSEASANAAWSALAKRFGYVATLGKVVQPATVNGRTVYRLRVNAGSANAASDICGRLKVAGEGCFVTS</sequence>
<keyword evidence="1" id="KW-0472">Membrane</keyword>
<dbReference type="Gene3D" id="3.30.70.1070">
    <property type="entry name" value="Sporulation related repeat"/>
    <property type="match status" value="1"/>
</dbReference>
<dbReference type="SUPFAM" id="SSF110997">
    <property type="entry name" value="Sporulation related repeat"/>
    <property type="match status" value="1"/>
</dbReference>
<name>A0A2A4I1N0_9SPHN</name>
<evidence type="ECO:0000313" key="4">
    <source>
        <dbReference type="Proteomes" id="UP000218784"/>
    </source>
</evidence>
<dbReference type="RefSeq" id="WP_066489128.1">
    <property type="nucleotide sequence ID" value="NZ_JAIEOT010000076.1"/>
</dbReference>
<organism evidence="3 4">
    <name type="scientific">Sphingomonas ginsenosidimutans</name>
    <dbReference type="NCBI Taxonomy" id="862134"/>
    <lineage>
        <taxon>Bacteria</taxon>
        <taxon>Pseudomonadati</taxon>
        <taxon>Pseudomonadota</taxon>
        <taxon>Alphaproteobacteria</taxon>
        <taxon>Sphingomonadales</taxon>
        <taxon>Sphingomonadaceae</taxon>
        <taxon>Sphingomonas</taxon>
    </lineage>
</organism>
<dbReference type="Pfam" id="PF05036">
    <property type="entry name" value="SPOR"/>
    <property type="match status" value="1"/>
</dbReference>
<dbReference type="AlphaFoldDB" id="A0A2A4I1N0"/>
<dbReference type="EMBL" id="NWVD01000001">
    <property type="protein sequence ID" value="PCG10520.1"/>
    <property type="molecule type" value="Genomic_DNA"/>
</dbReference>
<accession>A0A2A4I1N0</accession>
<reference evidence="3 4" key="1">
    <citation type="submission" date="2017-09" db="EMBL/GenBank/DDBJ databases">
        <title>Sphingomonas ginsenosidimutans KACC 14949, whole genome shotgun sequence.</title>
        <authorList>
            <person name="Feng G."/>
            <person name="Zhu H."/>
        </authorList>
    </citation>
    <scope>NUCLEOTIDE SEQUENCE [LARGE SCALE GENOMIC DNA]</scope>
    <source>
        <strain evidence="3 4">KACC 14949</strain>
    </source>
</reference>
<protein>
    <submittedName>
        <fullName evidence="3">SPOR domain-containing protein</fullName>
    </submittedName>
</protein>
<keyword evidence="1" id="KW-1133">Transmembrane helix</keyword>
<gene>
    <name evidence="3" type="ORF">COA17_03670</name>
</gene>
<keyword evidence="4" id="KW-1185">Reference proteome</keyword>
<dbReference type="PROSITE" id="PS51724">
    <property type="entry name" value="SPOR"/>
    <property type="match status" value="1"/>
</dbReference>
<comment type="caution">
    <text evidence="3">The sequence shown here is derived from an EMBL/GenBank/DDBJ whole genome shotgun (WGS) entry which is preliminary data.</text>
</comment>
<evidence type="ECO:0000256" key="1">
    <source>
        <dbReference type="SAM" id="Phobius"/>
    </source>
</evidence>
<evidence type="ECO:0000259" key="2">
    <source>
        <dbReference type="PROSITE" id="PS51724"/>
    </source>
</evidence>
<dbReference type="Proteomes" id="UP000218784">
    <property type="component" value="Unassembled WGS sequence"/>
</dbReference>
<keyword evidence="1" id="KW-0812">Transmembrane</keyword>
<dbReference type="GO" id="GO:0042834">
    <property type="term" value="F:peptidoglycan binding"/>
    <property type="evidence" value="ECO:0007669"/>
    <property type="project" value="InterPro"/>
</dbReference>
<proteinExistence type="predicted"/>